<dbReference type="SUPFAM" id="SSF46689">
    <property type="entry name" value="Homeodomain-like"/>
    <property type="match status" value="1"/>
</dbReference>
<organism evidence="1 2">
    <name type="scientific">Adhaeribacter soli</name>
    <dbReference type="NCBI Taxonomy" id="2607655"/>
    <lineage>
        <taxon>Bacteria</taxon>
        <taxon>Pseudomonadati</taxon>
        <taxon>Bacteroidota</taxon>
        <taxon>Cytophagia</taxon>
        <taxon>Cytophagales</taxon>
        <taxon>Hymenobacteraceae</taxon>
        <taxon>Adhaeribacter</taxon>
    </lineage>
</organism>
<dbReference type="EMBL" id="VTWT01000007">
    <property type="protein sequence ID" value="KAA9331889.1"/>
    <property type="molecule type" value="Genomic_DNA"/>
</dbReference>
<gene>
    <name evidence="1" type="ORF">F0P94_13910</name>
</gene>
<dbReference type="Gene3D" id="1.10.10.60">
    <property type="entry name" value="Homeodomain-like"/>
    <property type="match status" value="1"/>
</dbReference>
<dbReference type="InterPro" id="IPR009057">
    <property type="entry name" value="Homeodomain-like_sf"/>
</dbReference>
<evidence type="ECO:0000313" key="1">
    <source>
        <dbReference type="EMBL" id="KAA9331889.1"/>
    </source>
</evidence>
<dbReference type="SUPFAM" id="SSF48498">
    <property type="entry name" value="Tetracyclin repressor-like, C-terminal domain"/>
    <property type="match status" value="1"/>
</dbReference>
<dbReference type="AlphaFoldDB" id="A0A5N1IVD0"/>
<dbReference type="Proteomes" id="UP000326570">
    <property type="component" value="Unassembled WGS sequence"/>
</dbReference>
<name>A0A5N1IVD0_9BACT</name>
<protein>
    <submittedName>
        <fullName evidence="1">TetR/AcrR family transcriptional regulator</fullName>
    </submittedName>
</protein>
<sequence>MDVRTEILEKAISWFHQNGVKDLTESKIIDQLNLDGRIFTEHFRDKEDLVRQAVEYNLTATDVFPAEVLAQARNPVEEIILMFKCCADHVKDVHPGFFIQIQYLYPSAWNTYQRHLQINYYYQFYDLLNEGIRQKLFRHDINLEIVTKVLIEQLNVMHNTHLFPKHRYNMGEVFRSIFQYYLQGICTERGSQIAEAFFSNNTL</sequence>
<dbReference type="Gene3D" id="1.10.357.10">
    <property type="entry name" value="Tetracycline Repressor, domain 2"/>
    <property type="match status" value="1"/>
</dbReference>
<dbReference type="InterPro" id="IPR036271">
    <property type="entry name" value="Tet_transcr_reg_TetR-rel_C_sf"/>
</dbReference>
<dbReference type="RefSeq" id="WP_150904498.1">
    <property type="nucleotide sequence ID" value="NZ_VTWT01000007.1"/>
</dbReference>
<evidence type="ECO:0000313" key="2">
    <source>
        <dbReference type="Proteomes" id="UP000326570"/>
    </source>
</evidence>
<proteinExistence type="predicted"/>
<keyword evidence="2" id="KW-1185">Reference proteome</keyword>
<accession>A0A5N1IVD0</accession>
<comment type="caution">
    <text evidence="1">The sequence shown here is derived from an EMBL/GenBank/DDBJ whole genome shotgun (WGS) entry which is preliminary data.</text>
</comment>
<reference evidence="1 2" key="1">
    <citation type="submission" date="2019-09" db="EMBL/GenBank/DDBJ databases">
        <title>Genome sequence of Adhaeribacter sp. M2.</title>
        <authorList>
            <person name="Srinivasan S."/>
        </authorList>
    </citation>
    <scope>NUCLEOTIDE SEQUENCE [LARGE SCALE GENOMIC DNA]</scope>
    <source>
        <strain evidence="1 2">M2</strain>
    </source>
</reference>